<reference evidence="2 3" key="1">
    <citation type="submission" date="2015-09" db="EMBL/GenBank/DDBJ databases">
        <title>Genome of Desulfovibrio dechloracetivorans BerOc1, a mercury methylating strain isolated from highly hydrocarbons and metals contaminated coastal sediments.</title>
        <authorList>
            <person name="Goni Urriza M."/>
            <person name="Gassie C."/>
            <person name="Bouchez O."/>
            <person name="Klopp C."/>
            <person name="Ranchou-Peyruse A."/>
            <person name="Remy G."/>
        </authorList>
    </citation>
    <scope>NUCLEOTIDE SEQUENCE [LARGE SCALE GENOMIC DNA]</scope>
    <source>
        <strain evidence="2 3">BerOc1</strain>
    </source>
</reference>
<protein>
    <submittedName>
        <fullName evidence="2">Uncharacterized protein</fullName>
    </submittedName>
</protein>
<dbReference type="RefSeq" id="WP_129586497.1">
    <property type="nucleotide sequence ID" value="NZ_LKAQ01000004.1"/>
</dbReference>
<comment type="caution">
    <text evidence="2">The sequence shown here is derived from an EMBL/GenBank/DDBJ whole genome shotgun (WGS) entry which is preliminary data.</text>
</comment>
<evidence type="ECO:0000313" key="3">
    <source>
        <dbReference type="Proteomes" id="UP000181901"/>
    </source>
</evidence>
<name>A0A1J5N3S6_9BACT</name>
<evidence type="ECO:0000313" key="2">
    <source>
        <dbReference type="EMBL" id="OIQ49480.1"/>
    </source>
</evidence>
<dbReference type="AlphaFoldDB" id="A0A1J5N3S6"/>
<feature type="region of interest" description="Disordered" evidence="1">
    <location>
        <begin position="192"/>
        <end position="215"/>
    </location>
</feature>
<sequence length="215" mass="24289">MLDQELLSSLPPDPMLAIGVLYEKISGKRTYAATLEGFYVFKSYCEKMGLKFQYPMITGDQAQITTKIAAFYTSILPQIKEYEVAAKIDSYLIKPVKITAKDKKEIQSILNTLRDRIKECDEIEDDFKHRLLVKVNELQSELDKPTSDLDMALGKAVKIGLTIEKLCNNTKPLLEPLSKIFRVLDRVTSNHEGLPPSNNLSLPYGPEDTTDEKNS</sequence>
<organism evidence="2 3">
    <name type="scientific">Pseudodesulfovibrio hydrargyri</name>
    <dbReference type="NCBI Taxonomy" id="2125990"/>
    <lineage>
        <taxon>Bacteria</taxon>
        <taxon>Pseudomonadati</taxon>
        <taxon>Thermodesulfobacteriota</taxon>
        <taxon>Desulfovibrionia</taxon>
        <taxon>Desulfovibrionales</taxon>
        <taxon>Desulfovibrionaceae</taxon>
    </lineage>
</organism>
<keyword evidence="3" id="KW-1185">Reference proteome</keyword>
<dbReference type="EMBL" id="LKAQ01000004">
    <property type="protein sequence ID" value="OIQ49480.1"/>
    <property type="molecule type" value="Genomic_DNA"/>
</dbReference>
<dbReference type="Proteomes" id="UP000181901">
    <property type="component" value="Unassembled WGS sequence"/>
</dbReference>
<evidence type="ECO:0000256" key="1">
    <source>
        <dbReference type="SAM" id="MobiDB-lite"/>
    </source>
</evidence>
<gene>
    <name evidence="2" type="ORF">BerOc1_01405</name>
</gene>
<accession>A0A1J5N3S6</accession>
<proteinExistence type="predicted"/>